<feature type="domain" description="Sporulation stage II protein D amidase enhancer LytB N-terminal" evidence="2">
    <location>
        <begin position="309"/>
        <end position="389"/>
    </location>
</feature>
<dbReference type="Gene3D" id="6.10.250.3150">
    <property type="match status" value="1"/>
</dbReference>
<reference evidence="3 4" key="1">
    <citation type="submission" date="2017-09" db="EMBL/GenBank/DDBJ databases">
        <title>Depth-based differentiation of microbial function through sediment-hosted aquifers and enrichment of novel symbionts in the deep terrestrial subsurface.</title>
        <authorList>
            <person name="Probst A.J."/>
            <person name="Ladd B."/>
            <person name="Jarett J.K."/>
            <person name="Geller-Mcgrath D.E."/>
            <person name="Sieber C.M."/>
            <person name="Emerson J.B."/>
            <person name="Anantharaman K."/>
            <person name="Thomas B.C."/>
            <person name="Malmstrom R."/>
            <person name="Stieglmeier M."/>
            <person name="Klingl A."/>
            <person name="Woyke T."/>
            <person name="Ryan C.M."/>
            <person name="Banfield J.F."/>
        </authorList>
    </citation>
    <scope>NUCLEOTIDE SEQUENCE [LARGE SCALE GENOMIC DNA]</scope>
    <source>
        <strain evidence="3">CG11_big_fil_rev_8_21_14_0_20_36_8</strain>
    </source>
</reference>
<comment type="caution">
    <text evidence="3">The sequence shown here is derived from an EMBL/GenBank/DDBJ whole genome shotgun (WGS) entry which is preliminary data.</text>
</comment>
<name>A0A2M6IVF1_9BACT</name>
<evidence type="ECO:0000259" key="2">
    <source>
        <dbReference type="Pfam" id="PF08486"/>
    </source>
</evidence>
<dbReference type="EMBL" id="PCVM01000003">
    <property type="protein sequence ID" value="PIQ73873.1"/>
    <property type="molecule type" value="Genomic_DNA"/>
</dbReference>
<keyword evidence="1" id="KW-0175">Coiled coil</keyword>
<gene>
    <name evidence="3" type="ORF">COV58_00145</name>
</gene>
<feature type="coiled-coil region" evidence="1">
    <location>
        <begin position="36"/>
        <end position="84"/>
    </location>
</feature>
<organism evidence="3 4">
    <name type="scientific">Candidatus Roizmanbacteria bacterium CG11_big_fil_rev_8_21_14_0_20_36_8</name>
    <dbReference type="NCBI Taxonomy" id="1974856"/>
    <lineage>
        <taxon>Bacteria</taxon>
        <taxon>Candidatus Roizmaniibacteriota</taxon>
    </lineage>
</organism>
<proteinExistence type="predicted"/>
<dbReference type="Pfam" id="PF08486">
    <property type="entry name" value="SpoIID"/>
    <property type="match status" value="1"/>
</dbReference>
<dbReference type="AlphaFoldDB" id="A0A2M6IVF1"/>
<accession>A0A2M6IVF1</accession>
<evidence type="ECO:0000313" key="4">
    <source>
        <dbReference type="Proteomes" id="UP000231056"/>
    </source>
</evidence>
<protein>
    <recommendedName>
        <fullName evidence="2">Sporulation stage II protein D amidase enhancer LytB N-terminal domain-containing protein</fullName>
    </recommendedName>
</protein>
<sequence length="567" mass="63019">MKRLLLLTLVIFYLLTFLPFQIGVSADELGDISAKLEELQKSLSSSEAATANNEKQLAGLTTQLDQIKSQVSAIENNIIEKEKDISKGEAMLIQQKKILDSRVASFYKHKGRSKDALLQVILSDNLSTLLKQFTYQQNLLNDDRTMIVRVVLQVQDIEKKKVKLEDEKSRLEPIKAQIDKQSTFLFGEVLSAKEYEQSLKSEIVSLSARQQEILAQRIASLNIPRSAGTSARGCSDDRGVDPGFSSAIAFFTYGAPHRNGLNQYGAFGRAKAGQNEEQILAEYYPNMSLRKDYDQNTSINTNTGWSGTIEDYVKRIYEVPNSWGDEGGMAALKAQAVAARTYALSYKIRAEKKGVDPSICTTEGCQVFKNDEKGGNWEQAVRETAGWVMIDGGDPGFTEYASTHGGYILNIGKFDGRDGNPGSFGELNDRAYDKESPWFYCDWGARSAYSNTAWLKSEEVVDIVNTLMLVKRDSGTAEYLYQVDKPNPAGKETWSFDKVKEELRKKGGTPIDSILNISVSADFGSGKSTNITVNGQSFSAAEFKDRFNLRAPANLQIIGPLFNVERR</sequence>
<evidence type="ECO:0000256" key="1">
    <source>
        <dbReference type="SAM" id="Coils"/>
    </source>
</evidence>
<evidence type="ECO:0000313" key="3">
    <source>
        <dbReference type="EMBL" id="PIQ73873.1"/>
    </source>
</evidence>
<dbReference type="InterPro" id="IPR013693">
    <property type="entry name" value="SpoIID/LytB_N"/>
</dbReference>
<dbReference type="Proteomes" id="UP000231056">
    <property type="component" value="Unassembled WGS sequence"/>
</dbReference>